<comment type="caution">
    <text evidence="2">The sequence shown here is derived from an EMBL/GenBank/DDBJ whole genome shotgun (WGS) entry which is preliminary data.</text>
</comment>
<dbReference type="Proteomes" id="UP000886752">
    <property type="component" value="Unassembled WGS sequence"/>
</dbReference>
<reference evidence="2" key="2">
    <citation type="submission" date="2021-04" db="EMBL/GenBank/DDBJ databases">
        <authorList>
            <person name="Gilroy R."/>
        </authorList>
    </citation>
    <scope>NUCLEOTIDE SEQUENCE</scope>
    <source>
        <strain evidence="2">ChiHecec2B26-446</strain>
    </source>
</reference>
<dbReference type="EMBL" id="DXHV01000025">
    <property type="protein sequence ID" value="HIV99952.1"/>
    <property type="molecule type" value="Genomic_DNA"/>
</dbReference>
<name>A0A9D1PWQ5_9BACT</name>
<sequence>MFTNNVLGEIFLINSYTNTIHAASTLSDDCGINGTQNGRFGILPCASARERELMLQQFGIEYPQLALCTHCFARELAAQRAQQKAQAEEGQKGEASRDETPKEEGLQDETPKDKTPGDEAGTQGHKAAS</sequence>
<accession>A0A9D1PWQ5</accession>
<protein>
    <submittedName>
        <fullName evidence="2">Uncharacterized protein</fullName>
    </submittedName>
</protein>
<reference evidence="2" key="1">
    <citation type="journal article" date="2021" name="PeerJ">
        <title>Extensive microbial diversity within the chicken gut microbiome revealed by metagenomics and culture.</title>
        <authorList>
            <person name="Gilroy R."/>
            <person name="Ravi A."/>
            <person name="Getino M."/>
            <person name="Pursley I."/>
            <person name="Horton D.L."/>
            <person name="Alikhan N.F."/>
            <person name="Baker D."/>
            <person name="Gharbi K."/>
            <person name="Hall N."/>
            <person name="Watson M."/>
            <person name="Adriaenssens E.M."/>
            <person name="Foster-Nyarko E."/>
            <person name="Jarju S."/>
            <person name="Secka A."/>
            <person name="Antonio M."/>
            <person name="Oren A."/>
            <person name="Chaudhuri R.R."/>
            <person name="La Ragione R."/>
            <person name="Hildebrand F."/>
            <person name="Pallen M.J."/>
        </authorList>
    </citation>
    <scope>NUCLEOTIDE SEQUENCE</scope>
    <source>
        <strain evidence="2">ChiHecec2B26-446</strain>
    </source>
</reference>
<organism evidence="2 3">
    <name type="scientific">Candidatus Desulfovibrio intestinipullorum</name>
    <dbReference type="NCBI Taxonomy" id="2838536"/>
    <lineage>
        <taxon>Bacteria</taxon>
        <taxon>Pseudomonadati</taxon>
        <taxon>Thermodesulfobacteriota</taxon>
        <taxon>Desulfovibrionia</taxon>
        <taxon>Desulfovibrionales</taxon>
        <taxon>Desulfovibrionaceae</taxon>
        <taxon>Desulfovibrio</taxon>
    </lineage>
</organism>
<evidence type="ECO:0000256" key="1">
    <source>
        <dbReference type="SAM" id="MobiDB-lite"/>
    </source>
</evidence>
<gene>
    <name evidence="2" type="ORF">H9894_02015</name>
</gene>
<feature type="compositionally biased region" description="Basic and acidic residues" evidence="1">
    <location>
        <begin position="86"/>
        <end position="117"/>
    </location>
</feature>
<evidence type="ECO:0000313" key="2">
    <source>
        <dbReference type="EMBL" id="HIV99952.1"/>
    </source>
</evidence>
<feature type="region of interest" description="Disordered" evidence="1">
    <location>
        <begin position="79"/>
        <end position="129"/>
    </location>
</feature>
<proteinExistence type="predicted"/>
<dbReference type="AlphaFoldDB" id="A0A9D1PWQ5"/>
<evidence type="ECO:0000313" key="3">
    <source>
        <dbReference type="Proteomes" id="UP000886752"/>
    </source>
</evidence>